<sequence length="346" mass="37804">MPINFALTPEKEASFMQFLYRQFFVHPKAISKENTDLSGKVAIVIGSSGGIGLECARQLLDIGVSKLILGVRDEAKATALVEKIPADYDPKPTIEVWGLDYLSYDSVLDFVERANHLDRLDIVILNAGVFRTAINITPSTGHEEDIQVNYLSTVLLLARFLPILKAKASGAQVGRITVVSSDTAAWYSLKEKDQDPLLPSFDKQQKNFNYHERYATSKLLGQLFIVELAKRVPSSVAIINCANPGFCHSSGLSRDASGTAIGSLFGVIARLVGRSPSIGARSVVDAVVNHGAEVHGHYIEDRKLTPMSPFVYTAEAKQVIPRLWQETMNELSFAGVEGIIQELGSS</sequence>
<reference evidence="1" key="1">
    <citation type="submission" date="2022-10" db="EMBL/GenBank/DDBJ databases">
        <title>Genome Sequence of Xylaria curta.</title>
        <authorList>
            <person name="Buettner E."/>
        </authorList>
    </citation>
    <scope>NUCLEOTIDE SEQUENCE</scope>
    <source>
        <strain evidence="1">Babe10</strain>
    </source>
</reference>
<accession>A0ACC1PAN2</accession>
<dbReference type="EMBL" id="JAPDGR010000586">
    <property type="protein sequence ID" value="KAJ2988953.1"/>
    <property type="molecule type" value="Genomic_DNA"/>
</dbReference>
<dbReference type="Proteomes" id="UP001143856">
    <property type="component" value="Unassembled WGS sequence"/>
</dbReference>
<organism evidence="1 2">
    <name type="scientific">Xylaria curta</name>
    <dbReference type="NCBI Taxonomy" id="42375"/>
    <lineage>
        <taxon>Eukaryota</taxon>
        <taxon>Fungi</taxon>
        <taxon>Dikarya</taxon>
        <taxon>Ascomycota</taxon>
        <taxon>Pezizomycotina</taxon>
        <taxon>Sordariomycetes</taxon>
        <taxon>Xylariomycetidae</taxon>
        <taxon>Xylariales</taxon>
        <taxon>Xylariaceae</taxon>
        <taxon>Xylaria</taxon>
    </lineage>
</organism>
<evidence type="ECO:0000313" key="2">
    <source>
        <dbReference type="Proteomes" id="UP001143856"/>
    </source>
</evidence>
<gene>
    <name evidence="1" type="ORF">NUW58_g3713</name>
</gene>
<keyword evidence="2" id="KW-1185">Reference proteome</keyword>
<proteinExistence type="predicted"/>
<name>A0ACC1PAN2_9PEZI</name>
<evidence type="ECO:0000313" key="1">
    <source>
        <dbReference type="EMBL" id="KAJ2988953.1"/>
    </source>
</evidence>
<protein>
    <submittedName>
        <fullName evidence="1">Uncharacterized protein</fullName>
    </submittedName>
</protein>
<comment type="caution">
    <text evidence="1">The sequence shown here is derived from an EMBL/GenBank/DDBJ whole genome shotgun (WGS) entry which is preliminary data.</text>
</comment>